<dbReference type="Proteomes" id="UP000187203">
    <property type="component" value="Unassembled WGS sequence"/>
</dbReference>
<dbReference type="AlphaFoldDB" id="A0A1R3GC98"/>
<evidence type="ECO:0000313" key="2">
    <source>
        <dbReference type="EMBL" id="OMO55705.1"/>
    </source>
</evidence>
<name>A0A1R3GC98_9ROSI</name>
<gene>
    <name evidence="2" type="ORF">COLO4_35887</name>
</gene>
<keyword evidence="3" id="KW-1185">Reference proteome</keyword>
<protein>
    <submittedName>
        <fullName evidence="2">Uncharacterized protein</fullName>
    </submittedName>
</protein>
<proteinExistence type="predicted"/>
<comment type="caution">
    <text evidence="2">The sequence shown here is derived from an EMBL/GenBank/DDBJ whole genome shotgun (WGS) entry which is preliminary data.</text>
</comment>
<feature type="compositionally biased region" description="Polar residues" evidence="1">
    <location>
        <begin position="45"/>
        <end position="54"/>
    </location>
</feature>
<dbReference type="EMBL" id="AWUE01022857">
    <property type="protein sequence ID" value="OMO55705.1"/>
    <property type="molecule type" value="Genomic_DNA"/>
</dbReference>
<evidence type="ECO:0000313" key="3">
    <source>
        <dbReference type="Proteomes" id="UP000187203"/>
    </source>
</evidence>
<evidence type="ECO:0000256" key="1">
    <source>
        <dbReference type="SAM" id="MobiDB-lite"/>
    </source>
</evidence>
<organism evidence="2 3">
    <name type="scientific">Corchorus olitorius</name>
    <dbReference type="NCBI Taxonomy" id="93759"/>
    <lineage>
        <taxon>Eukaryota</taxon>
        <taxon>Viridiplantae</taxon>
        <taxon>Streptophyta</taxon>
        <taxon>Embryophyta</taxon>
        <taxon>Tracheophyta</taxon>
        <taxon>Spermatophyta</taxon>
        <taxon>Magnoliopsida</taxon>
        <taxon>eudicotyledons</taxon>
        <taxon>Gunneridae</taxon>
        <taxon>Pentapetalae</taxon>
        <taxon>rosids</taxon>
        <taxon>malvids</taxon>
        <taxon>Malvales</taxon>
        <taxon>Malvaceae</taxon>
        <taxon>Grewioideae</taxon>
        <taxon>Apeibeae</taxon>
        <taxon>Corchorus</taxon>
    </lineage>
</organism>
<reference evidence="3" key="1">
    <citation type="submission" date="2013-09" db="EMBL/GenBank/DDBJ databases">
        <title>Corchorus olitorius genome sequencing.</title>
        <authorList>
            <person name="Alam M."/>
            <person name="Haque M.S."/>
            <person name="Islam M.S."/>
            <person name="Emdad E.M."/>
            <person name="Islam M.M."/>
            <person name="Ahmed B."/>
            <person name="Halim A."/>
            <person name="Hossen Q.M.M."/>
            <person name="Hossain M.Z."/>
            <person name="Ahmed R."/>
            <person name="Khan M.M."/>
            <person name="Islam R."/>
            <person name="Rashid M.M."/>
            <person name="Khan S.A."/>
            <person name="Rahman M.S."/>
            <person name="Alam M."/>
            <person name="Yahiya A.S."/>
            <person name="Khan M.S."/>
            <person name="Azam M.S."/>
            <person name="Haque T."/>
            <person name="Lashkar M.Z.H."/>
            <person name="Akhand A.I."/>
            <person name="Morshed G."/>
            <person name="Roy S."/>
            <person name="Uddin K.S."/>
            <person name="Rabeya T."/>
            <person name="Hossain A.S."/>
            <person name="Chowdhury A."/>
            <person name="Snigdha A.R."/>
            <person name="Mortoza M.S."/>
            <person name="Matin S.A."/>
            <person name="Hoque S.M.E."/>
            <person name="Islam M.K."/>
            <person name="Roy D.K."/>
            <person name="Haider R."/>
            <person name="Moosa M.M."/>
            <person name="Elias S.M."/>
            <person name="Hasan A.M."/>
            <person name="Jahan S."/>
            <person name="Shafiuddin M."/>
            <person name="Mahmood N."/>
            <person name="Shommy N.S."/>
        </authorList>
    </citation>
    <scope>NUCLEOTIDE SEQUENCE [LARGE SCALE GENOMIC DNA]</scope>
    <source>
        <strain evidence="3">cv. O-4</strain>
    </source>
</reference>
<feature type="region of interest" description="Disordered" evidence="1">
    <location>
        <begin position="32"/>
        <end position="60"/>
    </location>
</feature>
<feature type="compositionally biased region" description="Basic and acidic residues" evidence="1">
    <location>
        <begin position="34"/>
        <end position="43"/>
    </location>
</feature>
<sequence length="60" mass="6629">MLTAASSPYADMEPCTCPNLEISSVFVQAWSPSGKREEKEPLRKQNANPLAKTGNSRDFE</sequence>
<accession>A0A1R3GC98</accession>